<name>A0AA38ID03_9CUCU</name>
<dbReference type="Proteomes" id="UP001168821">
    <property type="component" value="Unassembled WGS sequence"/>
</dbReference>
<sequence>MLAIDGEELTANHELLVYPVIYCQCYRILLPTVTLAICGLQAKIAENWLYSRFDYIFAHRIPVICTDENGILHKKWQHLLDAFSYQLNNTNKDIFGID</sequence>
<keyword evidence="2" id="KW-1185">Reference proteome</keyword>
<accession>A0AA38ID03</accession>
<organism evidence="1 2">
    <name type="scientific">Zophobas morio</name>
    <dbReference type="NCBI Taxonomy" id="2755281"/>
    <lineage>
        <taxon>Eukaryota</taxon>
        <taxon>Metazoa</taxon>
        <taxon>Ecdysozoa</taxon>
        <taxon>Arthropoda</taxon>
        <taxon>Hexapoda</taxon>
        <taxon>Insecta</taxon>
        <taxon>Pterygota</taxon>
        <taxon>Neoptera</taxon>
        <taxon>Endopterygota</taxon>
        <taxon>Coleoptera</taxon>
        <taxon>Polyphaga</taxon>
        <taxon>Cucujiformia</taxon>
        <taxon>Tenebrionidae</taxon>
        <taxon>Zophobas</taxon>
    </lineage>
</organism>
<protein>
    <submittedName>
        <fullName evidence="1">Uncharacterized protein</fullName>
    </submittedName>
</protein>
<dbReference type="AlphaFoldDB" id="A0AA38ID03"/>
<evidence type="ECO:0000313" key="1">
    <source>
        <dbReference type="EMBL" id="KAJ3655603.1"/>
    </source>
</evidence>
<proteinExistence type="predicted"/>
<evidence type="ECO:0000313" key="2">
    <source>
        <dbReference type="Proteomes" id="UP001168821"/>
    </source>
</evidence>
<gene>
    <name evidence="1" type="ORF">Zmor_014725</name>
</gene>
<comment type="caution">
    <text evidence="1">The sequence shown here is derived from an EMBL/GenBank/DDBJ whole genome shotgun (WGS) entry which is preliminary data.</text>
</comment>
<reference evidence="1" key="1">
    <citation type="journal article" date="2023" name="G3 (Bethesda)">
        <title>Whole genome assemblies of Zophobas morio and Tenebrio molitor.</title>
        <authorList>
            <person name="Kaur S."/>
            <person name="Stinson S.A."/>
            <person name="diCenzo G.C."/>
        </authorList>
    </citation>
    <scope>NUCLEOTIDE SEQUENCE</scope>
    <source>
        <strain evidence="1">QUZm001</strain>
    </source>
</reference>
<dbReference type="EMBL" id="JALNTZ010000004">
    <property type="protein sequence ID" value="KAJ3655603.1"/>
    <property type="molecule type" value="Genomic_DNA"/>
</dbReference>